<organism evidence="2 3">
    <name type="scientific">Actinidia rufa</name>
    <dbReference type="NCBI Taxonomy" id="165716"/>
    <lineage>
        <taxon>Eukaryota</taxon>
        <taxon>Viridiplantae</taxon>
        <taxon>Streptophyta</taxon>
        <taxon>Embryophyta</taxon>
        <taxon>Tracheophyta</taxon>
        <taxon>Spermatophyta</taxon>
        <taxon>Magnoliopsida</taxon>
        <taxon>eudicotyledons</taxon>
        <taxon>Gunneridae</taxon>
        <taxon>Pentapetalae</taxon>
        <taxon>asterids</taxon>
        <taxon>Ericales</taxon>
        <taxon>Actinidiaceae</taxon>
        <taxon>Actinidia</taxon>
    </lineage>
</organism>
<dbReference type="EMBL" id="BJWL01000014">
    <property type="protein sequence ID" value="GFZ01010.1"/>
    <property type="molecule type" value="Genomic_DNA"/>
</dbReference>
<dbReference type="Proteomes" id="UP000585474">
    <property type="component" value="Unassembled WGS sequence"/>
</dbReference>
<gene>
    <name evidence="2" type="ORF">Acr_14g0006450</name>
</gene>
<sequence>MKVEISKLQRAAVSSSAAENADLDKAIRMGTKINANLTLILEDSMGRETERFTVSVAESHKECEGNYRSRQILQPTTATTPQTNWYS</sequence>
<evidence type="ECO:0000313" key="3">
    <source>
        <dbReference type="Proteomes" id="UP000585474"/>
    </source>
</evidence>
<evidence type="ECO:0000313" key="2">
    <source>
        <dbReference type="EMBL" id="GFZ01010.1"/>
    </source>
</evidence>
<protein>
    <submittedName>
        <fullName evidence="2">Uncharacterized protein</fullName>
    </submittedName>
</protein>
<accession>A0A7J0FS38</accession>
<comment type="caution">
    <text evidence="2">The sequence shown here is derived from an EMBL/GenBank/DDBJ whole genome shotgun (WGS) entry which is preliminary data.</text>
</comment>
<proteinExistence type="predicted"/>
<feature type="compositionally biased region" description="Polar residues" evidence="1">
    <location>
        <begin position="68"/>
        <end position="87"/>
    </location>
</feature>
<keyword evidence="3" id="KW-1185">Reference proteome</keyword>
<name>A0A7J0FS38_9ERIC</name>
<dbReference type="AlphaFoldDB" id="A0A7J0FS38"/>
<reference evidence="2 3" key="1">
    <citation type="submission" date="2019-07" db="EMBL/GenBank/DDBJ databases">
        <title>De Novo Assembly of kiwifruit Actinidia rufa.</title>
        <authorList>
            <person name="Sugita-Konishi S."/>
            <person name="Sato K."/>
            <person name="Mori E."/>
            <person name="Abe Y."/>
            <person name="Kisaki G."/>
            <person name="Hamano K."/>
            <person name="Suezawa K."/>
            <person name="Otani M."/>
            <person name="Fukuda T."/>
            <person name="Manabe T."/>
            <person name="Gomi K."/>
            <person name="Tabuchi M."/>
            <person name="Akimitsu K."/>
            <person name="Kataoka I."/>
        </authorList>
    </citation>
    <scope>NUCLEOTIDE SEQUENCE [LARGE SCALE GENOMIC DNA]</scope>
    <source>
        <strain evidence="3">cv. Fuchu</strain>
    </source>
</reference>
<feature type="region of interest" description="Disordered" evidence="1">
    <location>
        <begin position="64"/>
        <end position="87"/>
    </location>
</feature>
<evidence type="ECO:0000256" key="1">
    <source>
        <dbReference type="SAM" id="MobiDB-lite"/>
    </source>
</evidence>